<feature type="domain" description="DUF6242" evidence="2">
    <location>
        <begin position="84"/>
        <end position="162"/>
    </location>
</feature>
<proteinExistence type="predicted"/>
<dbReference type="AlphaFoldDB" id="A0A644VLA3"/>
<dbReference type="InterPro" id="IPR015943">
    <property type="entry name" value="WD40/YVTN_repeat-like_dom_sf"/>
</dbReference>
<keyword evidence="1" id="KW-0472">Membrane</keyword>
<feature type="transmembrane region" description="Helical" evidence="1">
    <location>
        <begin position="22"/>
        <end position="41"/>
    </location>
</feature>
<dbReference type="InterPro" id="IPR015915">
    <property type="entry name" value="Kelch-typ_b-propeller"/>
</dbReference>
<dbReference type="Gene3D" id="2.120.10.80">
    <property type="entry name" value="Kelch-type beta propeller"/>
    <property type="match status" value="1"/>
</dbReference>
<organism evidence="4">
    <name type="scientific">bioreactor metagenome</name>
    <dbReference type="NCBI Taxonomy" id="1076179"/>
    <lineage>
        <taxon>unclassified sequences</taxon>
        <taxon>metagenomes</taxon>
        <taxon>ecological metagenomes</taxon>
    </lineage>
</organism>
<dbReference type="Pfam" id="PF19755">
    <property type="entry name" value="DUF6242"/>
    <property type="match status" value="1"/>
</dbReference>
<protein>
    <submittedName>
        <fullName evidence="4">Uncharacterized protein</fullName>
    </submittedName>
</protein>
<evidence type="ECO:0000259" key="3">
    <source>
        <dbReference type="Pfam" id="PF25852"/>
    </source>
</evidence>
<dbReference type="EMBL" id="VSSQ01000350">
    <property type="protein sequence ID" value="MPL92194.1"/>
    <property type="molecule type" value="Genomic_DNA"/>
</dbReference>
<evidence type="ECO:0000256" key="1">
    <source>
        <dbReference type="SAM" id="Phobius"/>
    </source>
</evidence>
<keyword evidence="1" id="KW-0812">Transmembrane</keyword>
<comment type="caution">
    <text evidence="4">The sequence shown here is derived from an EMBL/GenBank/DDBJ whole genome shotgun (WGS) entry which is preliminary data.</text>
</comment>
<dbReference type="Pfam" id="PF25852">
    <property type="entry name" value="DUF6242_C"/>
    <property type="match status" value="1"/>
</dbReference>
<dbReference type="InterPro" id="IPR058667">
    <property type="entry name" value="DUF6242_C"/>
</dbReference>
<accession>A0A644VLA3</accession>
<dbReference type="SUPFAM" id="SSF110296">
    <property type="entry name" value="Oligoxyloglucan reducing end-specific cellobiohydrolase"/>
    <property type="match status" value="1"/>
</dbReference>
<keyword evidence="1" id="KW-1133">Transmembrane helix</keyword>
<dbReference type="InterPro" id="IPR046209">
    <property type="entry name" value="DUF6242_N"/>
</dbReference>
<reference evidence="4" key="1">
    <citation type="submission" date="2019-08" db="EMBL/GenBank/DDBJ databases">
        <authorList>
            <person name="Kucharzyk K."/>
            <person name="Murdoch R.W."/>
            <person name="Higgins S."/>
            <person name="Loffler F."/>
        </authorList>
    </citation>
    <scope>NUCLEOTIDE SEQUENCE</scope>
</reference>
<feature type="domain" description="DUF6242" evidence="3">
    <location>
        <begin position="168"/>
        <end position="480"/>
    </location>
</feature>
<dbReference type="Gene3D" id="2.130.10.10">
    <property type="entry name" value="YVTN repeat-like/Quinoprotein amine dehydrogenase"/>
    <property type="match status" value="1"/>
</dbReference>
<evidence type="ECO:0000259" key="2">
    <source>
        <dbReference type="Pfam" id="PF19755"/>
    </source>
</evidence>
<name>A0A644VLA3_9ZZZZ</name>
<gene>
    <name evidence="4" type="ORF">SDC9_38291</name>
</gene>
<sequence length="481" mass="54574">MINRYFVITFAFQNFKYNMKNYFYRFLIFIVAISVFSSCLWNDEDETKLSDNPYFVSLKFSKNDSIPGLESAAFSLIYDSVLRDSVIVNLDSLAYQIRIDSVFPTFSFKSSSYAYLIMKDTLNTGLDTMLLTGKDTVDFTRVLRVVNIAQNGTDSCSYRIKVNVHQIQPELYVWQKKVNQIYTHGMNAQKGVFFNGKYLFYVSADLTNYLYTSDNGVNWVYTAVTGLPANGKLQSITAFNNKLYLTGEDGLLYSSADGQNWSGLNPGVTGYTIKNLFFVLDNNLWGLFRQDANSKYYFATSQDGSAWLMGDTIPSDFPVVDYAALAFSTRTNKSKALVIGGNTLNGKLLSTKWSVEKGISNNYKWVEFSKDKLDLTALSGVSLIYYDNKLLLFGGMDKNGNVVDKGYKESIDEGLTWRNTDSVFNVIVDSEQSITYQPRSYQSVIHNTTNHNIYLLGGRNSTNVFSDVWVGRLNRMTFIRK</sequence>
<evidence type="ECO:0000313" key="4">
    <source>
        <dbReference type="EMBL" id="MPL92194.1"/>
    </source>
</evidence>